<dbReference type="Proteomes" id="UP000024635">
    <property type="component" value="Unassembled WGS sequence"/>
</dbReference>
<proteinExistence type="predicted"/>
<accession>A0A016WQ41</accession>
<evidence type="ECO:0000313" key="1">
    <source>
        <dbReference type="EMBL" id="EYC41785.1"/>
    </source>
</evidence>
<evidence type="ECO:0000313" key="2">
    <source>
        <dbReference type="Proteomes" id="UP000024635"/>
    </source>
</evidence>
<organism evidence="1 2">
    <name type="scientific">Ancylostoma ceylanicum</name>
    <dbReference type="NCBI Taxonomy" id="53326"/>
    <lineage>
        <taxon>Eukaryota</taxon>
        <taxon>Metazoa</taxon>
        <taxon>Ecdysozoa</taxon>
        <taxon>Nematoda</taxon>
        <taxon>Chromadorea</taxon>
        <taxon>Rhabditida</taxon>
        <taxon>Rhabditina</taxon>
        <taxon>Rhabditomorpha</taxon>
        <taxon>Strongyloidea</taxon>
        <taxon>Ancylostomatidae</taxon>
        <taxon>Ancylostomatinae</taxon>
        <taxon>Ancylostoma</taxon>
    </lineage>
</organism>
<sequence>MAQVSCHTWNTLRMSLTQPLLFGRVPQTFTFCAQSSSRRKMCAFQKYATFFDCFQIRAGIFLQSLVVFKFRTLFFQSSLESFFRVRVCQRGQLAVLCRLVQAIRHGRQPLGE</sequence>
<dbReference type="EMBL" id="JARK01000157">
    <property type="protein sequence ID" value="EYC41785.1"/>
    <property type="molecule type" value="Genomic_DNA"/>
</dbReference>
<gene>
    <name evidence="1" type="primary">Acey_s0557.g3403</name>
    <name evidence="1" type="ORF">Y032_0557g3403</name>
</gene>
<name>A0A016WQ41_9BILA</name>
<dbReference type="AlphaFoldDB" id="A0A016WQ41"/>
<comment type="caution">
    <text evidence="1">The sequence shown here is derived from an EMBL/GenBank/DDBJ whole genome shotgun (WGS) entry which is preliminary data.</text>
</comment>
<reference evidence="2" key="1">
    <citation type="journal article" date="2015" name="Nat. Genet.">
        <title>The genome and transcriptome of the zoonotic hookworm Ancylostoma ceylanicum identify infection-specific gene families.</title>
        <authorList>
            <person name="Schwarz E.M."/>
            <person name="Hu Y."/>
            <person name="Antoshechkin I."/>
            <person name="Miller M.M."/>
            <person name="Sternberg P.W."/>
            <person name="Aroian R.V."/>
        </authorList>
    </citation>
    <scope>NUCLEOTIDE SEQUENCE</scope>
    <source>
        <strain evidence="2">HY135</strain>
    </source>
</reference>
<keyword evidence="2" id="KW-1185">Reference proteome</keyword>
<protein>
    <submittedName>
        <fullName evidence="1">Uncharacterized protein</fullName>
    </submittedName>
</protein>